<protein>
    <submittedName>
        <fullName evidence="3">Uncharacterized protein</fullName>
    </submittedName>
</protein>
<dbReference type="PANTHER" id="PTHR33802:SF1">
    <property type="entry name" value="XK-RELATED PROTEIN"/>
    <property type="match status" value="1"/>
</dbReference>
<feature type="transmembrane region" description="Helical" evidence="2">
    <location>
        <begin position="60"/>
        <end position="82"/>
    </location>
</feature>
<proteinExistence type="predicted"/>
<accession>A0A820E7Z6</accession>
<feature type="transmembrane region" description="Helical" evidence="2">
    <location>
        <begin position="118"/>
        <end position="138"/>
    </location>
</feature>
<feature type="transmembrane region" description="Helical" evidence="2">
    <location>
        <begin position="225"/>
        <end position="249"/>
    </location>
</feature>
<keyword evidence="2" id="KW-1133">Transmembrane helix</keyword>
<dbReference type="EMBL" id="CAJOBO010000542">
    <property type="protein sequence ID" value="CAF4244393.1"/>
    <property type="molecule type" value="Genomic_DNA"/>
</dbReference>
<dbReference type="PANTHER" id="PTHR33802">
    <property type="entry name" value="SI:CH211-161H7.5-RELATED"/>
    <property type="match status" value="1"/>
</dbReference>
<feature type="transmembrane region" description="Helical" evidence="2">
    <location>
        <begin position="351"/>
        <end position="370"/>
    </location>
</feature>
<name>A0A820E7Z6_9BILA</name>
<dbReference type="Proteomes" id="UP000663851">
    <property type="component" value="Unassembled WGS sequence"/>
</dbReference>
<feature type="transmembrane region" description="Helical" evidence="2">
    <location>
        <begin position="261"/>
        <end position="284"/>
    </location>
</feature>
<gene>
    <name evidence="3" type="ORF">HFQ381_LOCUS10045</name>
</gene>
<comment type="caution">
    <text evidence="3">The sequence shown here is derived from an EMBL/GenBank/DDBJ whole genome shotgun (WGS) entry which is preliminary data.</text>
</comment>
<organism evidence="3 4">
    <name type="scientific">Rotaria socialis</name>
    <dbReference type="NCBI Taxonomy" id="392032"/>
    <lineage>
        <taxon>Eukaryota</taxon>
        <taxon>Metazoa</taxon>
        <taxon>Spiralia</taxon>
        <taxon>Gnathifera</taxon>
        <taxon>Rotifera</taxon>
        <taxon>Eurotatoria</taxon>
        <taxon>Bdelloidea</taxon>
        <taxon>Philodinida</taxon>
        <taxon>Philodinidae</taxon>
        <taxon>Rotaria</taxon>
    </lineage>
</organism>
<reference evidence="3" key="1">
    <citation type="submission" date="2021-02" db="EMBL/GenBank/DDBJ databases">
        <authorList>
            <person name="Nowell W R."/>
        </authorList>
    </citation>
    <scope>NUCLEOTIDE SEQUENCE</scope>
</reference>
<keyword evidence="2" id="KW-0472">Membrane</keyword>
<evidence type="ECO:0000313" key="4">
    <source>
        <dbReference type="Proteomes" id="UP000663851"/>
    </source>
</evidence>
<feature type="transmembrane region" description="Helical" evidence="2">
    <location>
        <begin position="183"/>
        <end position="204"/>
    </location>
</feature>
<evidence type="ECO:0000256" key="1">
    <source>
        <dbReference type="SAM" id="MobiDB-lite"/>
    </source>
</evidence>
<feature type="compositionally biased region" description="Low complexity" evidence="1">
    <location>
        <begin position="15"/>
        <end position="26"/>
    </location>
</feature>
<feature type="transmembrane region" description="Helical" evidence="2">
    <location>
        <begin position="376"/>
        <end position="396"/>
    </location>
</feature>
<evidence type="ECO:0000313" key="3">
    <source>
        <dbReference type="EMBL" id="CAF4244393.1"/>
    </source>
</evidence>
<feature type="transmembrane region" description="Helical" evidence="2">
    <location>
        <begin position="150"/>
        <end position="171"/>
    </location>
</feature>
<feature type="transmembrane region" description="Helical" evidence="2">
    <location>
        <begin position="403"/>
        <end position="424"/>
    </location>
</feature>
<feature type="region of interest" description="Disordered" evidence="1">
    <location>
        <begin position="1"/>
        <end position="26"/>
    </location>
</feature>
<evidence type="ECO:0000256" key="2">
    <source>
        <dbReference type="SAM" id="Phobius"/>
    </source>
</evidence>
<sequence length="427" mass="47663">MIFVSNPKSDKNNIRSRYNRSNIPTTSTSNPTDFIVNTSGFQSNDKYNDIRFVNRNKHNCIQIILMVVAALLYLLDTLRAYIPSALQKDSKLWSILAVRPITRVYTSDLRPSVLIETLAFRLIENWQTLWLIYILSFIPRRCHFGYLYRNLNIFNSLFCFFLIVSLLLQIVSQLSLSSDISCACLYLSFILLCVACRFAAVKLLKSEKIYASTNLSIDLAIVRHFILNSLFLYTTSIAYTTMCATVEYVGTHMDRDVGLPISLSIGTTIGLSIILFLLIVYFILDLFFYKNEFRSIWTPYLFIVYIFNGSTLRQLSFLETDNMSNDLNYYLCGALCCNYINRKTNMFLRTLVLILLILHVADTGLVLYVACTIACYGAVATTATVVIAGIGLIALLGAGATGAAAGAVGGASVCAAACAPFMFVPSP</sequence>
<keyword evidence="2" id="KW-0812">Transmembrane</keyword>
<dbReference type="AlphaFoldDB" id="A0A820E7Z6"/>